<dbReference type="PANTHER" id="PTHR34970">
    <property type="entry name" value="ABC TRANSPORTER A FAMILY PROTEIN"/>
    <property type="match status" value="1"/>
</dbReference>
<protein>
    <submittedName>
        <fullName evidence="3">Uncharacterized protein LOC111472986</fullName>
    </submittedName>
</protein>
<keyword evidence="1" id="KW-0812">Transmembrane</keyword>
<evidence type="ECO:0000256" key="1">
    <source>
        <dbReference type="SAM" id="Phobius"/>
    </source>
</evidence>
<organism evidence="2 3">
    <name type="scientific">Cucurbita maxima</name>
    <name type="common">Pumpkin</name>
    <name type="synonym">Winter squash</name>
    <dbReference type="NCBI Taxonomy" id="3661"/>
    <lineage>
        <taxon>Eukaryota</taxon>
        <taxon>Viridiplantae</taxon>
        <taxon>Streptophyta</taxon>
        <taxon>Embryophyta</taxon>
        <taxon>Tracheophyta</taxon>
        <taxon>Spermatophyta</taxon>
        <taxon>Magnoliopsida</taxon>
        <taxon>eudicotyledons</taxon>
        <taxon>Gunneridae</taxon>
        <taxon>Pentapetalae</taxon>
        <taxon>rosids</taxon>
        <taxon>fabids</taxon>
        <taxon>Cucurbitales</taxon>
        <taxon>Cucurbitaceae</taxon>
        <taxon>Cucurbiteae</taxon>
        <taxon>Cucurbita</taxon>
    </lineage>
</organism>
<evidence type="ECO:0000313" key="2">
    <source>
        <dbReference type="Proteomes" id="UP000504608"/>
    </source>
</evidence>
<keyword evidence="1" id="KW-1133">Transmembrane helix</keyword>
<dbReference type="PANTHER" id="PTHR34970:SF2">
    <property type="entry name" value="ABC TRANSPORTER A FAMILY PROTEIN"/>
    <property type="match status" value="1"/>
</dbReference>
<dbReference type="OrthoDB" id="1911459at2759"/>
<name>A0A6J1IFZ7_CUCMA</name>
<reference evidence="3" key="1">
    <citation type="submission" date="2025-08" db="UniProtKB">
        <authorList>
            <consortium name="RefSeq"/>
        </authorList>
    </citation>
    <scope>IDENTIFICATION</scope>
    <source>
        <tissue evidence="3">Young leaves</tissue>
    </source>
</reference>
<gene>
    <name evidence="3" type="primary">LOC111472986</name>
</gene>
<keyword evidence="1" id="KW-0472">Membrane</keyword>
<dbReference type="RefSeq" id="XP_022974358.1">
    <property type="nucleotide sequence ID" value="XM_023118590.1"/>
</dbReference>
<dbReference type="KEGG" id="cmax:111472986"/>
<proteinExistence type="predicted"/>
<accession>A0A6J1IFZ7</accession>
<keyword evidence="2" id="KW-1185">Reference proteome</keyword>
<dbReference type="Proteomes" id="UP000504608">
    <property type="component" value="Unplaced"/>
</dbReference>
<feature type="transmembrane region" description="Helical" evidence="1">
    <location>
        <begin position="32"/>
        <end position="50"/>
    </location>
</feature>
<dbReference type="AlphaFoldDB" id="A0A6J1IFZ7"/>
<sequence length="95" mass="10265">MLRRTSVVGARSEAEGVGGWVGEMGYVLRVRLASFFAGAAVASSLGLYLLQRDYKIAYDSISQKMGGLHDSMESRISALEKLNQNDGSQHVQAAE</sequence>
<dbReference type="GeneID" id="111472986"/>
<evidence type="ECO:0000313" key="3">
    <source>
        <dbReference type="RefSeq" id="XP_022974358.1"/>
    </source>
</evidence>